<dbReference type="InterPro" id="IPR008042">
    <property type="entry name" value="Retrotrans_Pao"/>
</dbReference>
<dbReference type="VEuPathDB" id="VectorBase:PPAI000751"/>
<organism evidence="1 2">
    <name type="scientific">Phlebotomus papatasi</name>
    <name type="common">Sandfly</name>
    <dbReference type="NCBI Taxonomy" id="29031"/>
    <lineage>
        <taxon>Eukaryota</taxon>
        <taxon>Metazoa</taxon>
        <taxon>Ecdysozoa</taxon>
        <taxon>Arthropoda</taxon>
        <taxon>Hexapoda</taxon>
        <taxon>Insecta</taxon>
        <taxon>Pterygota</taxon>
        <taxon>Neoptera</taxon>
        <taxon>Endopterygota</taxon>
        <taxon>Diptera</taxon>
        <taxon>Nematocera</taxon>
        <taxon>Psychodoidea</taxon>
        <taxon>Psychodidae</taxon>
        <taxon>Phlebotomus</taxon>
        <taxon>Phlebotomus</taxon>
    </lineage>
</organism>
<dbReference type="PANTHER" id="PTHR47331:SF8">
    <property type="match status" value="1"/>
</dbReference>
<keyword evidence="2" id="KW-1185">Reference proteome</keyword>
<name>A0A1B0D079_PHLPP</name>
<dbReference type="Proteomes" id="UP000092462">
    <property type="component" value="Unassembled WGS sequence"/>
</dbReference>
<dbReference type="Pfam" id="PF05380">
    <property type="entry name" value="Peptidase_A17"/>
    <property type="match status" value="1"/>
</dbReference>
<dbReference type="EnsemblMetazoa" id="PPAI000751-RA">
    <property type="protein sequence ID" value="PPAI000751-PA"/>
    <property type="gene ID" value="PPAI000751"/>
</dbReference>
<accession>A0A1B0D079</accession>
<dbReference type="AlphaFoldDB" id="A0A1B0D079"/>
<evidence type="ECO:0000313" key="2">
    <source>
        <dbReference type="Proteomes" id="UP000092462"/>
    </source>
</evidence>
<reference evidence="1" key="1">
    <citation type="submission" date="2022-08" db="UniProtKB">
        <authorList>
            <consortium name="EnsemblMetazoa"/>
        </authorList>
    </citation>
    <scope>IDENTIFICATION</scope>
    <source>
        <strain evidence="1">Israel</strain>
    </source>
</reference>
<dbReference type="PANTHER" id="PTHR47331">
    <property type="entry name" value="PHD-TYPE DOMAIN-CONTAINING PROTEIN"/>
    <property type="match status" value="1"/>
</dbReference>
<protein>
    <submittedName>
        <fullName evidence="1">Uncharacterized protein</fullName>
    </submittedName>
</protein>
<evidence type="ECO:0000313" key="1">
    <source>
        <dbReference type="EnsemblMetazoa" id="PPAI000751-PA"/>
    </source>
</evidence>
<dbReference type="VEuPathDB" id="VectorBase:PPAPM1_000708"/>
<proteinExistence type="predicted"/>
<dbReference type="EMBL" id="AJVK01021304">
    <property type="status" value="NOT_ANNOTATED_CDS"/>
    <property type="molecule type" value="Genomic_DNA"/>
</dbReference>
<sequence>MASNVTLSTLHKDRGNVKRLLTTLEKKFNAQEVSIALANAMMQEVQEIQKKFESIDQQLMELTLDDDEQALKEEKESEEGKKLRREIQEVLNRGHFSLRKWSSNSEEILEEIPSDMITITPDEIRTQSKSISALGLKWNPGNDTFSLMIDTPPPVTTKREFSSAVAKTFDPLGFVTPVTVTFKILFQLLWVPGINWESELPPDKVQSQFKCLQEAEIPRIIPAKEGVIELHGFSYASEKAFSAVVYAKGIDEKGQAIVNLVMAKSRVAPLSPITIPRMELNGCVLLAQIMEKLKDALSNRKIEVHAWIDSMICLQWLKNDPRKRNRYIGARTSFIMEIIPPDRWRHVASGDNPADCASRGLLPEELMQHHLWWHGPDWLKKDETHWPATKVIKKANPDEAKPNKMHVFTSQNTEEFLFGLLENHSDYLRTVRVFALTLRFIKNTQVTEDEREKGFVTMNEQNNAADRIFAYIQQQYFHEEYKCLNSGKPLPKSSKLRHLVPCLDDSGVMRVLGRLRRAQVPERIRHPIILPSQHPMVRSLVTFTHKTHLHLSAQLTQGILRSRYWIVGMRNLVMSSGSV</sequence>